<dbReference type="InterPro" id="IPR036465">
    <property type="entry name" value="vWFA_dom_sf"/>
</dbReference>
<evidence type="ECO:0000259" key="2">
    <source>
        <dbReference type="PROSITE" id="PS50234"/>
    </source>
</evidence>
<feature type="transmembrane region" description="Helical" evidence="1">
    <location>
        <begin position="64"/>
        <end position="87"/>
    </location>
</feature>
<keyword evidence="1" id="KW-1133">Transmembrane helix</keyword>
<dbReference type="EMBL" id="CP104003">
    <property type="protein sequence ID" value="UWM54765.1"/>
    <property type="molecule type" value="Genomic_DNA"/>
</dbReference>
<dbReference type="PROSITE" id="PS50234">
    <property type="entry name" value="VWFA"/>
    <property type="match status" value="1"/>
</dbReference>
<name>A0A9E7U4W4_9EURY</name>
<dbReference type="InterPro" id="IPR002035">
    <property type="entry name" value="VWF_A"/>
</dbReference>
<feature type="transmembrane region" description="Helical" evidence="1">
    <location>
        <begin position="29"/>
        <end position="52"/>
    </location>
</feature>
<dbReference type="RefSeq" id="WP_260593753.1">
    <property type="nucleotide sequence ID" value="NZ_CP104003.1"/>
</dbReference>
<dbReference type="Proteomes" id="UP001057580">
    <property type="component" value="Chromosome"/>
</dbReference>
<dbReference type="SMART" id="SM00327">
    <property type="entry name" value="VWA"/>
    <property type="match status" value="1"/>
</dbReference>
<dbReference type="PANTHER" id="PTHR37947">
    <property type="entry name" value="BLL2462 PROTEIN"/>
    <property type="match status" value="1"/>
</dbReference>
<dbReference type="Gene3D" id="3.40.50.880">
    <property type="match status" value="1"/>
</dbReference>
<keyword evidence="1" id="KW-0812">Transmembrane</keyword>
<protein>
    <submittedName>
        <fullName evidence="3">VWA domain-containing protein</fullName>
    </submittedName>
</protein>
<keyword evidence="1" id="KW-0472">Membrane</keyword>
<dbReference type="CDD" id="cd00198">
    <property type="entry name" value="vWFA"/>
    <property type="match status" value="1"/>
</dbReference>
<evidence type="ECO:0000313" key="4">
    <source>
        <dbReference type="Proteomes" id="UP001057580"/>
    </source>
</evidence>
<reference evidence="3" key="1">
    <citation type="submission" date="2022-09" db="EMBL/GenBank/DDBJ databases">
        <title>Diverse halophilic archaea isolated from saline environments.</title>
        <authorList>
            <person name="Cui H.-L."/>
        </authorList>
    </citation>
    <scope>NUCLEOTIDE SEQUENCE</scope>
    <source>
        <strain evidence="3">ZS-35-S2</strain>
    </source>
</reference>
<dbReference type="InterPro" id="IPR029062">
    <property type="entry name" value="Class_I_gatase-like"/>
</dbReference>
<dbReference type="KEGG" id="ssai:N0B31_00455"/>
<organism evidence="3 4">
    <name type="scientific">Salinirubellus salinus</name>
    <dbReference type="NCBI Taxonomy" id="1364945"/>
    <lineage>
        <taxon>Archaea</taxon>
        <taxon>Methanobacteriati</taxon>
        <taxon>Methanobacteriota</taxon>
        <taxon>Stenosarchaea group</taxon>
        <taxon>Halobacteria</taxon>
        <taxon>Halobacteriales</taxon>
        <taxon>Natronomonadaceae</taxon>
        <taxon>Salinirubellus</taxon>
    </lineage>
</organism>
<sequence>MWVLQSLPDWLGPLGEAASYTVRGVEVGVAVPGVLLVLPVALVLLGVATYRRDGDGDWGRNRRLVLFATRFVVVLCLVTAAAGPYTVTERETAGDPQVRLLVDESNSMALTDANANGLVTRIEDEGVPVTRSVVASDNTSRVGDAIVANVERNGSVLVLSDGQVTGGRSLAEAAEVAAAAGATVHAVALSPRTERYVTLAGPTKTSAGIQNTFLLRLDGSDLGDGPVTVTVSADGTPVYTERIEDGSATEFTYAFDDVGTHRLTARVESDDGVERNDVFRKTVRVVPKPKVLYVAKDAYPFGDLLERLYDVDRAPAIPTDLSPYQAVVLQDVPASEAGNVSALQRAVIDGTGLVVAGGRNAYENGGYADSSLASMLPVTLGEGGGRTARIVLLVDVSGSAEEGMQVQKAISLDVLDQLGDANEVGLVGFNFRAYRVNDIVTLGENRGELERKVRRLTSGGGTDLGTGLRGAAELLDGPGTVILVSDGQDGGASARASARQLADRGVRVVSVGVGQRVNDPLLSDVARITGGQYLRADETDRLRLLFGGESRTFAADRLTVVDRNQFITAGIDPESNPPLTNDVSVKSGADFLVASGEGQPAFAQWRYGLGRVVSITAYGEDGTLDGLLERPDSLLLSKSVNWAIGDPERGATGVVSAPDTRVGERVTIRYVGEERPDGPPTFRRVGERSFETTVTPTEMGFLNVSGATLAVNYPREDAGFGLSPGLQGAVRTTGGEVFRPSQAAEIATTVERASRRVRDVREEWDWLLLTVALLLFLAEVSARRLSRYRRSDATAVPSAGDD</sequence>
<dbReference type="GeneID" id="74940847"/>
<evidence type="ECO:0000313" key="3">
    <source>
        <dbReference type="EMBL" id="UWM54765.1"/>
    </source>
</evidence>
<dbReference type="Gene3D" id="3.40.50.410">
    <property type="entry name" value="von Willebrand factor, type A domain"/>
    <property type="match status" value="1"/>
</dbReference>
<accession>A0A9E7U4W4</accession>
<dbReference type="AlphaFoldDB" id="A0A9E7U4W4"/>
<keyword evidence="4" id="KW-1185">Reference proteome</keyword>
<gene>
    <name evidence="3" type="ORF">N0B31_00455</name>
</gene>
<evidence type="ECO:0000256" key="1">
    <source>
        <dbReference type="SAM" id="Phobius"/>
    </source>
</evidence>
<feature type="domain" description="VWFA" evidence="2">
    <location>
        <begin position="389"/>
        <end position="571"/>
    </location>
</feature>
<dbReference type="Pfam" id="PF00092">
    <property type="entry name" value="VWA"/>
    <property type="match status" value="1"/>
</dbReference>
<dbReference type="PANTHER" id="PTHR37947:SF1">
    <property type="entry name" value="BLL2462 PROTEIN"/>
    <property type="match status" value="1"/>
</dbReference>
<dbReference type="SUPFAM" id="SSF52317">
    <property type="entry name" value="Class I glutamine amidotransferase-like"/>
    <property type="match status" value="1"/>
</dbReference>
<dbReference type="SUPFAM" id="SSF53300">
    <property type="entry name" value="vWA-like"/>
    <property type="match status" value="1"/>
</dbReference>
<proteinExistence type="predicted"/>